<comment type="similarity">
    <text evidence="6">Belongs to the AP2/ERF transcription factor family. ERF subfamily.</text>
</comment>
<dbReference type="Pfam" id="PF00847">
    <property type="entry name" value="AP2"/>
    <property type="match status" value="1"/>
</dbReference>
<comment type="caution">
    <text evidence="9">The sequence shown here is derived from an EMBL/GenBank/DDBJ whole genome shotgun (WGS) entry which is preliminary data.</text>
</comment>
<feature type="region of interest" description="Disordered" evidence="7">
    <location>
        <begin position="1"/>
        <end position="61"/>
    </location>
</feature>
<dbReference type="InterPro" id="IPR050913">
    <property type="entry name" value="AP2/ERF_ERF"/>
</dbReference>
<keyword evidence="4" id="KW-0804">Transcription</keyword>
<dbReference type="Gene3D" id="3.30.730.10">
    <property type="entry name" value="AP2/ERF domain"/>
    <property type="match status" value="1"/>
</dbReference>
<organism evidence="9 10">
    <name type="scientific">Nepenthes gracilis</name>
    <name type="common">Slender pitcher plant</name>
    <dbReference type="NCBI Taxonomy" id="150966"/>
    <lineage>
        <taxon>Eukaryota</taxon>
        <taxon>Viridiplantae</taxon>
        <taxon>Streptophyta</taxon>
        <taxon>Embryophyta</taxon>
        <taxon>Tracheophyta</taxon>
        <taxon>Spermatophyta</taxon>
        <taxon>Magnoliopsida</taxon>
        <taxon>eudicotyledons</taxon>
        <taxon>Gunneridae</taxon>
        <taxon>Pentapetalae</taxon>
        <taxon>Caryophyllales</taxon>
        <taxon>Nepenthaceae</taxon>
        <taxon>Nepenthes</taxon>
    </lineage>
</organism>
<evidence type="ECO:0000256" key="1">
    <source>
        <dbReference type="ARBA" id="ARBA00004123"/>
    </source>
</evidence>
<proteinExistence type="inferred from homology"/>
<evidence type="ECO:0000259" key="8">
    <source>
        <dbReference type="PROSITE" id="PS51032"/>
    </source>
</evidence>
<dbReference type="EMBL" id="BSYO01000030">
    <property type="protein sequence ID" value="GMH26224.1"/>
    <property type="molecule type" value="Genomic_DNA"/>
</dbReference>
<evidence type="ECO:0000313" key="9">
    <source>
        <dbReference type="EMBL" id="GMH26224.1"/>
    </source>
</evidence>
<gene>
    <name evidence="9" type="ORF">Nepgr_028067</name>
</gene>
<evidence type="ECO:0000313" key="10">
    <source>
        <dbReference type="Proteomes" id="UP001279734"/>
    </source>
</evidence>
<evidence type="ECO:0000256" key="4">
    <source>
        <dbReference type="ARBA" id="ARBA00023163"/>
    </source>
</evidence>
<dbReference type="InterPro" id="IPR016177">
    <property type="entry name" value="DNA-bd_dom_sf"/>
</dbReference>
<dbReference type="GO" id="GO:0003700">
    <property type="term" value="F:DNA-binding transcription factor activity"/>
    <property type="evidence" value="ECO:0007669"/>
    <property type="project" value="InterPro"/>
</dbReference>
<dbReference type="Proteomes" id="UP001279734">
    <property type="component" value="Unassembled WGS sequence"/>
</dbReference>
<comment type="subcellular location">
    <subcellularLocation>
        <location evidence="1">Nucleus</location>
    </subcellularLocation>
</comment>
<keyword evidence="5" id="KW-0539">Nucleus</keyword>
<reference evidence="9" key="1">
    <citation type="submission" date="2023-05" db="EMBL/GenBank/DDBJ databases">
        <title>Nepenthes gracilis genome sequencing.</title>
        <authorList>
            <person name="Fukushima K."/>
        </authorList>
    </citation>
    <scope>NUCLEOTIDE SEQUENCE</scope>
    <source>
        <strain evidence="9">SING2019-196</strain>
    </source>
</reference>
<evidence type="ECO:0000256" key="3">
    <source>
        <dbReference type="ARBA" id="ARBA00023125"/>
    </source>
</evidence>
<dbReference type="InterPro" id="IPR001471">
    <property type="entry name" value="AP2/ERF_dom"/>
</dbReference>
<dbReference type="InterPro" id="IPR036955">
    <property type="entry name" value="AP2/ERF_dom_sf"/>
</dbReference>
<evidence type="ECO:0000256" key="5">
    <source>
        <dbReference type="ARBA" id="ARBA00023242"/>
    </source>
</evidence>
<sequence length="316" mass="34905">MPGPRKQLSSEDMLNGKPKFTDNNKRTRKIRVICYDPDATDSSSDDEERDHQRRKPSALKKHFVKEIHLSRSSISGHRIDSEISCQDSNNGAKTLDTMKRDLAKPARRGPASKYRGVRQRKWGKWAAEIRDPIKGIRIWLGTYNTAEEAAKAYDNKRIEFESLLAAEKSQNASSAAVASATAALSPNRFVVDDSESVLSNTSPAIALDIDTSASHTADMLNLMDEPTVGKEPPTLCSGLIDDQFESIGQELDFSVELGSLILNDFGELFGDFGGFQDLQVGGFDADVPCDLPDFDFELGNEELAWIEEPLNMACCP</sequence>
<dbReference type="GO" id="GO:0003677">
    <property type="term" value="F:DNA binding"/>
    <property type="evidence" value="ECO:0007669"/>
    <property type="project" value="UniProtKB-KW"/>
</dbReference>
<dbReference type="PROSITE" id="PS51032">
    <property type="entry name" value="AP2_ERF"/>
    <property type="match status" value="1"/>
</dbReference>
<evidence type="ECO:0000256" key="2">
    <source>
        <dbReference type="ARBA" id="ARBA00023015"/>
    </source>
</evidence>
<feature type="domain" description="AP2/ERF" evidence="8">
    <location>
        <begin position="113"/>
        <end position="173"/>
    </location>
</feature>
<evidence type="ECO:0000256" key="6">
    <source>
        <dbReference type="ARBA" id="ARBA00024343"/>
    </source>
</evidence>
<dbReference type="SUPFAM" id="SSF54171">
    <property type="entry name" value="DNA-binding domain"/>
    <property type="match status" value="1"/>
</dbReference>
<keyword evidence="2" id="KW-0805">Transcription regulation</keyword>
<dbReference type="PRINTS" id="PR00367">
    <property type="entry name" value="ETHRSPELEMNT"/>
</dbReference>
<dbReference type="SMART" id="SM00380">
    <property type="entry name" value="AP2"/>
    <property type="match status" value="1"/>
</dbReference>
<accession>A0AAD3TC44</accession>
<dbReference type="AlphaFoldDB" id="A0AAD3TC44"/>
<keyword evidence="3" id="KW-0238">DNA-binding</keyword>
<dbReference type="CDD" id="cd00018">
    <property type="entry name" value="AP2"/>
    <property type="match status" value="1"/>
</dbReference>
<dbReference type="GO" id="GO:0005634">
    <property type="term" value="C:nucleus"/>
    <property type="evidence" value="ECO:0007669"/>
    <property type="project" value="UniProtKB-SubCell"/>
</dbReference>
<evidence type="ECO:0000256" key="7">
    <source>
        <dbReference type="SAM" id="MobiDB-lite"/>
    </source>
</evidence>
<feature type="compositionally biased region" description="Basic residues" evidence="7">
    <location>
        <begin position="52"/>
        <end position="61"/>
    </location>
</feature>
<keyword evidence="10" id="KW-1185">Reference proteome</keyword>
<dbReference type="PANTHER" id="PTHR31194:SF62">
    <property type="entry name" value="ETHYLENE-RESPONSIVE TRANSCRIPTION FACTOR ERF118"/>
    <property type="match status" value="1"/>
</dbReference>
<protein>
    <recommendedName>
        <fullName evidence="8">AP2/ERF domain-containing protein</fullName>
    </recommendedName>
</protein>
<name>A0AAD3TC44_NEPGR</name>
<dbReference type="FunFam" id="3.30.730.10:FF:000005">
    <property type="entry name" value="ethylene-responsive transcription factor RAP2-11"/>
    <property type="match status" value="1"/>
</dbReference>
<dbReference type="PANTHER" id="PTHR31194">
    <property type="entry name" value="SHN SHINE , DNA BINDING / TRANSCRIPTION FACTOR"/>
    <property type="match status" value="1"/>
</dbReference>